<dbReference type="EMBL" id="JBHSTQ010000001">
    <property type="protein sequence ID" value="MFC6385191.1"/>
    <property type="molecule type" value="Genomic_DNA"/>
</dbReference>
<dbReference type="Proteomes" id="UP001596267">
    <property type="component" value="Unassembled WGS sequence"/>
</dbReference>
<gene>
    <name evidence="1" type="ORF">ACFP7A_01140</name>
</gene>
<organism evidence="1 2">
    <name type="scientific">Sporolactobacillus kofuensis</name>
    <dbReference type="NCBI Taxonomy" id="269672"/>
    <lineage>
        <taxon>Bacteria</taxon>
        <taxon>Bacillati</taxon>
        <taxon>Bacillota</taxon>
        <taxon>Bacilli</taxon>
        <taxon>Bacillales</taxon>
        <taxon>Sporolactobacillaceae</taxon>
        <taxon>Sporolactobacillus</taxon>
    </lineage>
</organism>
<dbReference type="RefSeq" id="WP_253077301.1">
    <property type="nucleotide sequence ID" value="NZ_JAMXWN010000019.1"/>
</dbReference>
<accession>A0ABW1W9Z7</accession>
<proteinExistence type="predicted"/>
<evidence type="ECO:0000313" key="2">
    <source>
        <dbReference type="Proteomes" id="UP001596267"/>
    </source>
</evidence>
<reference evidence="2" key="1">
    <citation type="journal article" date="2019" name="Int. J. Syst. Evol. Microbiol.">
        <title>The Global Catalogue of Microorganisms (GCM) 10K type strain sequencing project: providing services to taxonomists for standard genome sequencing and annotation.</title>
        <authorList>
            <consortium name="The Broad Institute Genomics Platform"/>
            <consortium name="The Broad Institute Genome Sequencing Center for Infectious Disease"/>
            <person name="Wu L."/>
            <person name="Ma J."/>
        </authorList>
    </citation>
    <scope>NUCLEOTIDE SEQUENCE [LARGE SCALE GENOMIC DNA]</scope>
    <source>
        <strain evidence="2">CCUG 42001</strain>
    </source>
</reference>
<sequence length="78" mass="9031">MSKDNSIKQKYAYEWTEIDYILKKLENETIYDHNGNIDRAAGSLHTNGVNLRKQIDSLLFKIDNDIPGDLEGFKFPNI</sequence>
<evidence type="ECO:0000313" key="1">
    <source>
        <dbReference type="EMBL" id="MFC6385191.1"/>
    </source>
</evidence>
<name>A0ABW1W9Z7_9BACL</name>
<keyword evidence="2" id="KW-1185">Reference proteome</keyword>
<protein>
    <submittedName>
        <fullName evidence="1">Uncharacterized protein</fullName>
    </submittedName>
</protein>
<comment type="caution">
    <text evidence="1">The sequence shown here is derived from an EMBL/GenBank/DDBJ whole genome shotgun (WGS) entry which is preliminary data.</text>
</comment>